<name>F0JCW6_9BACT</name>
<gene>
    <name evidence="5" type="ORF">DND132_0076</name>
</gene>
<dbReference type="Pfam" id="PF01103">
    <property type="entry name" value="Omp85"/>
    <property type="match status" value="1"/>
</dbReference>
<evidence type="ECO:0000313" key="5">
    <source>
        <dbReference type="EMBL" id="EGB13294.1"/>
    </source>
</evidence>
<sequence length="461" mass="50675">MTCRGDDQRMRPPAGAPPGPARAPLWRALRWVRVLPLLWLAWAVLAGPVPVRAESFGPALIRKAGPETDTTGGDAKEQGDEDGEEKPTRSILVPFAFRSDLVGLAVGIGGGITGFQDGQMSVAGTGYVSTQKAAVVIGAVSNYRVWNTERIFLDTIGSLGTYPHLWIFSGSDGAGNNASQKTDRLSGRGHDNWLEAKFKYVLPWGGGADDPIADYRLRDGMLVAGATGGGDWNPLKGGLTYLDVTPFYRDQTIKESDSEPVVYETAGVRLGLRHDNTDFPLNPTTGSKQKIALSQGFDVMADSVNWTALEGEWSRFFSLGPSDSARQRVIGIDVWTVGTLSGQRPPPFEGATLGGIDRMRGFDNNRFNDRAALYYGFEYRYMPRWNPLKNLRLAKVDWVQVTLFGELGRVADEWNLLTLNKDMKYDAGVRFSALINDYLGRADFAFSPETWHIRVMVGLPF</sequence>
<feature type="region of interest" description="Disordered" evidence="3">
    <location>
        <begin position="62"/>
        <end position="88"/>
    </location>
</feature>
<evidence type="ECO:0000256" key="3">
    <source>
        <dbReference type="SAM" id="MobiDB-lite"/>
    </source>
</evidence>
<dbReference type="KEGG" id="ddn:DND132_0076"/>
<dbReference type="Proteomes" id="UP000007845">
    <property type="component" value="Chromosome"/>
</dbReference>
<dbReference type="EMBL" id="CP003220">
    <property type="protein sequence ID" value="EGB13294.1"/>
    <property type="molecule type" value="Genomic_DNA"/>
</dbReference>
<feature type="region of interest" description="Disordered" evidence="3">
    <location>
        <begin position="1"/>
        <end position="22"/>
    </location>
</feature>
<evidence type="ECO:0000259" key="4">
    <source>
        <dbReference type="Pfam" id="PF01103"/>
    </source>
</evidence>
<organism evidence="5 6">
    <name type="scientific">Pseudodesulfovibrio mercurii</name>
    <dbReference type="NCBI Taxonomy" id="641491"/>
    <lineage>
        <taxon>Bacteria</taxon>
        <taxon>Pseudomonadati</taxon>
        <taxon>Thermodesulfobacteriota</taxon>
        <taxon>Desulfovibrionia</taxon>
        <taxon>Desulfovibrionales</taxon>
        <taxon>Desulfovibrionaceae</taxon>
    </lineage>
</organism>
<dbReference type="HOGENOM" id="CLU_705850_0_0_7"/>
<evidence type="ECO:0000313" key="6">
    <source>
        <dbReference type="Proteomes" id="UP000007845"/>
    </source>
</evidence>
<dbReference type="AlphaFoldDB" id="F0JCW6"/>
<dbReference type="GO" id="GO:0019867">
    <property type="term" value="C:outer membrane"/>
    <property type="evidence" value="ECO:0007669"/>
    <property type="project" value="InterPro"/>
</dbReference>
<evidence type="ECO:0000256" key="2">
    <source>
        <dbReference type="ARBA" id="ARBA00023136"/>
    </source>
</evidence>
<comment type="subcellular location">
    <subcellularLocation>
        <location evidence="1">Membrane</location>
    </subcellularLocation>
</comment>
<proteinExistence type="predicted"/>
<dbReference type="InterPro" id="IPR000184">
    <property type="entry name" value="Bac_surfAg_D15"/>
</dbReference>
<evidence type="ECO:0000256" key="1">
    <source>
        <dbReference type="ARBA" id="ARBA00004370"/>
    </source>
</evidence>
<keyword evidence="6" id="KW-1185">Reference proteome</keyword>
<dbReference type="STRING" id="641491.DND132_0076"/>
<dbReference type="eggNOG" id="COG4775">
    <property type="taxonomic scope" value="Bacteria"/>
</dbReference>
<protein>
    <recommendedName>
        <fullName evidence="4">Bacterial surface antigen (D15) domain-containing protein</fullName>
    </recommendedName>
</protein>
<accession>F0JCW6</accession>
<feature type="domain" description="Bacterial surface antigen (D15)" evidence="4">
    <location>
        <begin position="255"/>
        <end position="380"/>
    </location>
</feature>
<feature type="compositionally biased region" description="Basic and acidic residues" evidence="3">
    <location>
        <begin position="1"/>
        <end position="10"/>
    </location>
</feature>
<reference evidence="5 6" key="1">
    <citation type="journal article" date="2011" name="J. Bacteriol.">
        <title>Genome sequence of the mercury-methylating strain Desulfovibrio desulfuricans ND132.</title>
        <authorList>
            <person name="Brown S.D."/>
            <person name="Gilmour C.C."/>
            <person name="Kucken A.M."/>
            <person name="Wall J.D."/>
            <person name="Elias D.A."/>
            <person name="Brandt C.C."/>
            <person name="Podar M."/>
            <person name="Chertkov O."/>
            <person name="Held B."/>
            <person name="Bruce D.C."/>
            <person name="Detter J.C."/>
            <person name="Tapia R."/>
            <person name="Han C.S."/>
            <person name="Goodwin L.A."/>
            <person name="Cheng J.F."/>
            <person name="Pitluck S."/>
            <person name="Woyke T."/>
            <person name="Mikhailova N."/>
            <person name="Ivanova N.N."/>
            <person name="Han J."/>
            <person name="Lucas S."/>
            <person name="Lapidus A.L."/>
            <person name="Land M.L."/>
            <person name="Hauser L.J."/>
            <person name="Palumbo A.V."/>
        </authorList>
    </citation>
    <scope>NUCLEOTIDE SEQUENCE [LARGE SCALE GENOMIC DNA]</scope>
    <source>
        <strain evidence="5 6">ND132</strain>
    </source>
</reference>
<dbReference type="Gene3D" id="2.40.160.50">
    <property type="entry name" value="membrane protein fhac: a member of the omp85/tpsb transporter family"/>
    <property type="match status" value="1"/>
</dbReference>
<keyword evidence="2" id="KW-0472">Membrane</keyword>